<keyword evidence="3" id="KW-1185">Reference proteome</keyword>
<gene>
    <name evidence="2" type="ORF">V22_24990</name>
</gene>
<organism evidence="2 3">
    <name type="scientific">Calycomorphotria hydatis</name>
    <dbReference type="NCBI Taxonomy" id="2528027"/>
    <lineage>
        <taxon>Bacteria</taxon>
        <taxon>Pseudomonadati</taxon>
        <taxon>Planctomycetota</taxon>
        <taxon>Planctomycetia</taxon>
        <taxon>Planctomycetales</taxon>
        <taxon>Planctomycetaceae</taxon>
        <taxon>Calycomorphotria</taxon>
    </lineage>
</organism>
<dbReference type="Proteomes" id="UP000319976">
    <property type="component" value="Chromosome"/>
</dbReference>
<evidence type="ECO:0000256" key="1">
    <source>
        <dbReference type="SAM" id="MobiDB-lite"/>
    </source>
</evidence>
<feature type="region of interest" description="Disordered" evidence="1">
    <location>
        <begin position="1"/>
        <end position="50"/>
    </location>
</feature>
<name>A0A517TA48_9PLAN</name>
<reference evidence="2 3" key="1">
    <citation type="submission" date="2019-02" db="EMBL/GenBank/DDBJ databases">
        <title>Deep-cultivation of Planctomycetes and their phenomic and genomic characterization uncovers novel biology.</title>
        <authorList>
            <person name="Wiegand S."/>
            <person name="Jogler M."/>
            <person name="Boedeker C."/>
            <person name="Pinto D."/>
            <person name="Vollmers J."/>
            <person name="Rivas-Marin E."/>
            <person name="Kohn T."/>
            <person name="Peeters S.H."/>
            <person name="Heuer A."/>
            <person name="Rast P."/>
            <person name="Oberbeckmann S."/>
            <person name="Bunk B."/>
            <person name="Jeske O."/>
            <person name="Meyerdierks A."/>
            <person name="Storesund J.E."/>
            <person name="Kallscheuer N."/>
            <person name="Luecker S."/>
            <person name="Lage O.M."/>
            <person name="Pohl T."/>
            <person name="Merkel B.J."/>
            <person name="Hornburger P."/>
            <person name="Mueller R.-W."/>
            <person name="Bruemmer F."/>
            <person name="Labrenz M."/>
            <person name="Spormann A.M."/>
            <person name="Op den Camp H."/>
            <person name="Overmann J."/>
            <person name="Amann R."/>
            <person name="Jetten M.S.M."/>
            <person name="Mascher T."/>
            <person name="Medema M.H."/>
            <person name="Devos D.P."/>
            <person name="Kaster A.-K."/>
            <person name="Ovreas L."/>
            <person name="Rohde M."/>
            <person name="Galperin M.Y."/>
            <person name="Jogler C."/>
        </authorList>
    </citation>
    <scope>NUCLEOTIDE SEQUENCE [LARGE SCALE GENOMIC DNA]</scope>
    <source>
        <strain evidence="2 3">V22</strain>
    </source>
</reference>
<evidence type="ECO:0000313" key="2">
    <source>
        <dbReference type="EMBL" id="QDT65252.1"/>
    </source>
</evidence>
<protein>
    <submittedName>
        <fullName evidence="2">Uncharacterized protein</fullName>
    </submittedName>
</protein>
<dbReference type="EMBL" id="CP036316">
    <property type="protein sequence ID" value="QDT65252.1"/>
    <property type="molecule type" value="Genomic_DNA"/>
</dbReference>
<evidence type="ECO:0000313" key="3">
    <source>
        <dbReference type="Proteomes" id="UP000319976"/>
    </source>
</evidence>
<accession>A0A517TA48</accession>
<proteinExistence type="predicted"/>
<dbReference type="KEGG" id="chya:V22_24990"/>
<dbReference type="AlphaFoldDB" id="A0A517TA48"/>
<dbReference type="RefSeq" id="WP_145263098.1">
    <property type="nucleotide sequence ID" value="NZ_CP036316.1"/>
</dbReference>
<sequence length="247" mass="26783">MAGMRDANEANNAANQPPLEAPRPTVGDEDTYRPEEVQPTGQAFFSLPPENLGFKPGSRYRRDIPAGLEVDLDSDGQLETIGTPVGKLYIKVEDKNDAYVGAYQDYESNYRITRWINVAIDEDGNILPEDNGNPKVAGNGEDGELKQYGIRIEDFYKSVATGLNDGWGKAFLKHGHIFRENNEGPIVAETLPKPPNVEEIKTKIATVKRRIAGAAVIGGVVVQLIRHVATEVVIKAVLSSAGLAGAT</sequence>